<name>A0ABU9M4J7_9BACT</name>
<gene>
    <name evidence="1" type="ORF">AAFH49_22105</name>
</gene>
<sequence>SQHQMTLAGKVDDFTEEDFLHLAKNVRVKKPREIIQRVVDAVASWHAFAAEADVPKKQQQAIAKTHRLQLFKSASVEE</sequence>
<feature type="non-terminal residue" evidence="1">
    <location>
        <position position="1"/>
    </location>
</feature>
<reference evidence="1 2" key="1">
    <citation type="journal article" date="2018" name="Arch. Microbiol.">
        <title>Hymenobacter segetis sp. nov., isolated from soil.</title>
        <authorList>
            <person name="Ten L.N."/>
            <person name="Lim S.J."/>
            <person name="Kim B.O."/>
            <person name="Kang I.K."/>
            <person name="Jung H.Y."/>
        </authorList>
    </citation>
    <scope>NUCLEOTIDE SEQUENCE [LARGE SCALE GENOMIC DNA]</scope>
    <source>
        <strain evidence="1 2">S7-3-11</strain>
    </source>
</reference>
<evidence type="ECO:0000313" key="1">
    <source>
        <dbReference type="EMBL" id="MEL5996921.1"/>
    </source>
</evidence>
<dbReference type="Proteomes" id="UP001479606">
    <property type="component" value="Unassembled WGS sequence"/>
</dbReference>
<protein>
    <submittedName>
        <fullName evidence="1">Uncharacterized protein</fullName>
    </submittedName>
</protein>
<evidence type="ECO:0000313" key="2">
    <source>
        <dbReference type="Proteomes" id="UP001479606"/>
    </source>
</evidence>
<dbReference type="EMBL" id="JBCEVZ010000108">
    <property type="protein sequence ID" value="MEL5996921.1"/>
    <property type="molecule type" value="Genomic_DNA"/>
</dbReference>
<accession>A0ABU9M4J7</accession>
<organism evidence="1 2">
    <name type="scientific">Hymenobacter segetis</name>
    <dbReference type="NCBI Taxonomy" id="2025509"/>
    <lineage>
        <taxon>Bacteria</taxon>
        <taxon>Pseudomonadati</taxon>
        <taxon>Bacteroidota</taxon>
        <taxon>Cytophagia</taxon>
        <taxon>Cytophagales</taxon>
        <taxon>Hymenobacteraceae</taxon>
        <taxon>Hymenobacter</taxon>
    </lineage>
</organism>
<keyword evidence="2" id="KW-1185">Reference proteome</keyword>
<proteinExistence type="predicted"/>
<comment type="caution">
    <text evidence="1">The sequence shown here is derived from an EMBL/GenBank/DDBJ whole genome shotgun (WGS) entry which is preliminary data.</text>
</comment>